<dbReference type="Gene3D" id="3.30.700.10">
    <property type="entry name" value="Glycoprotein, Type 4 Pilin"/>
    <property type="match status" value="1"/>
</dbReference>
<dbReference type="EMBL" id="BARV01031893">
    <property type="protein sequence ID" value="GAI42771.1"/>
    <property type="molecule type" value="Genomic_DNA"/>
</dbReference>
<keyword evidence="1" id="KW-0472">Membrane</keyword>
<comment type="caution">
    <text evidence="2">The sequence shown here is derived from an EMBL/GenBank/DDBJ whole genome shotgun (WGS) entry which is preliminary data.</text>
</comment>
<evidence type="ECO:0000256" key="1">
    <source>
        <dbReference type="SAM" id="Phobius"/>
    </source>
</evidence>
<dbReference type="NCBIfam" id="TIGR02532">
    <property type="entry name" value="IV_pilin_GFxxxE"/>
    <property type="match status" value="1"/>
</dbReference>
<organism evidence="2">
    <name type="scientific">marine sediment metagenome</name>
    <dbReference type="NCBI Taxonomy" id="412755"/>
    <lineage>
        <taxon>unclassified sequences</taxon>
        <taxon>metagenomes</taxon>
        <taxon>ecological metagenomes</taxon>
    </lineage>
</organism>
<dbReference type="SUPFAM" id="SSF54523">
    <property type="entry name" value="Pili subunits"/>
    <property type="match status" value="1"/>
</dbReference>
<name>X1PJR0_9ZZZZ</name>
<accession>X1PJR0</accession>
<dbReference type="InterPro" id="IPR012902">
    <property type="entry name" value="N_methyl_site"/>
</dbReference>
<dbReference type="Pfam" id="PF07963">
    <property type="entry name" value="N_methyl"/>
    <property type="match status" value="1"/>
</dbReference>
<gene>
    <name evidence="2" type="ORF">S06H3_50377</name>
</gene>
<dbReference type="PROSITE" id="PS00409">
    <property type="entry name" value="PROKAR_NTER_METHYL"/>
    <property type="match status" value="1"/>
</dbReference>
<dbReference type="AlphaFoldDB" id="X1PJR0"/>
<keyword evidence="1" id="KW-1133">Transmembrane helix</keyword>
<evidence type="ECO:0008006" key="3">
    <source>
        <dbReference type="Google" id="ProtNLM"/>
    </source>
</evidence>
<sequence>MKRLVRQFHYGRRGFTLIELLVVVAIFGILAAVVVPIVID</sequence>
<evidence type="ECO:0000313" key="2">
    <source>
        <dbReference type="EMBL" id="GAI42771.1"/>
    </source>
</evidence>
<feature type="transmembrane region" description="Helical" evidence="1">
    <location>
        <begin position="20"/>
        <end position="39"/>
    </location>
</feature>
<keyword evidence="1" id="KW-0812">Transmembrane</keyword>
<proteinExistence type="predicted"/>
<dbReference type="InterPro" id="IPR045584">
    <property type="entry name" value="Pilin-like"/>
</dbReference>
<protein>
    <recommendedName>
        <fullName evidence="3">Type II secretion system protein GspG C-terminal domain-containing protein</fullName>
    </recommendedName>
</protein>
<reference evidence="2" key="1">
    <citation type="journal article" date="2014" name="Front. Microbiol.">
        <title>High frequency of phylogenetically diverse reductive dehalogenase-homologous genes in deep subseafloor sedimentary metagenomes.</title>
        <authorList>
            <person name="Kawai M."/>
            <person name="Futagami T."/>
            <person name="Toyoda A."/>
            <person name="Takaki Y."/>
            <person name="Nishi S."/>
            <person name="Hori S."/>
            <person name="Arai W."/>
            <person name="Tsubouchi T."/>
            <person name="Morono Y."/>
            <person name="Uchiyama I."/>
            <person name="Ito T."/>
            <person name="Fujiyama A."/>
            <person name="Inagaki F."/>
            <person name="Takami H."/>
        </authorList>
    </citation>
    <scope>NUCLEOTIDE SEQUENCE</scope>
    <source>
        <strain evidence="2">Expedition CK06-06</strain>
    </source>
</reference>